<keyword evidence="2 6" id="KW-0698">rRNA processing</keyword>
<sequence>MDASQLHAPVMREECLELLRPALERANSTYVDCTLGMAGHACAVLEAFPNTHLVGIDRDAAALGLARERLIQEGFDGRFTLVHTTYDGIVDALAEAGREKADGILMDLGLSSFQIDTRERGFAYSVDAPLDMRMNPDGDSLTAADILNTWSEQDIANILYRYGEEKFSRRIARTIVQERASELFERSPQLVSAIERSLPAKSLHSGGHPAKRTFQALRIAVNEELDILRDALDSALGALALGGRLVIESYHSLEDRMVKEAFVAASTSKTPAGLPVDLAEFAPNFSLVKRGAMKAPAHEQETNPRSASVRLRAIERTTPPEIS</sequence>
<dbReference type="SUPFAM" id="SSF53335">
    <property type="entry name" value="S-adenosyl-L-methionine-dependent methyltransferases"/>
    <property type="match status" value="1"/>
</dbReference>
<feature type="binding site" evidence="6">
    <location>
        <position position="57"/>
    </location>
    <ligand>
        <name>S-adenosyl-L-methionine</name>
        <dbReference type="ChEBI" id="CHEBI:59789"/>
    </ligand>
</feature>
<dbReference type="Proteomes" id="UP000092596">
    <property type="component" value="Chromosome"/>
</dbReference>
<dbReference type="GO" id="GO:0071424">
    <property type="term" value="F:rRNA (cytosine-N4-)-methyltransferase activity"/>
    <property type="evidence" value="ECO:0007669"/>
    <property type="project" value="UniProtKB-UniRule"/>
</dbReference>
<feature type="region of interest" description="Disordered" evidence="7">
    <location>
        <begin position="293"/>
        <end position="323"/>
    </location>
</feature>
<dbReference type="EC" id="2.1.1.199" evidence="6"/>
<comment type="function">
    <text evidence="6">Specifically methylates the N4 position of cytidine in position 1402 (C1402) of 16S rRNA.</text>
</comment>
<feature type="binding site" evidence="6">
    <location>
        <position position="86"/>
    </location>
    <ligand>
        <name>S-adenosyl-L-methionine</name>
        <dbReference type="ChEBI" id="CHEBI:59789"/>
    </ligand>
</feature>
<evidence type="ECO:0000256" key="3">
    <source>
        <dbReference type="ARBA" id="ARBA00022603"/>
    </source>
</evidence>
<evidence type="ECO:0000313" key="8">
    <source>
        <dbReference type="EMBL" id="ANP28165.1"/>
    </source>
</evidence>
<evidence type="ECO:0000256" key="6">
    <source>
        <dbReference type="HAMAP-Rule" id="MF_01007"/>
    </source>
</evidence>
<gene>
    <name evidence="6" type="primary">rsmH</name>
    <name evidence="8" type="ORF">DAD186_16150</name>
</gene>
<dbReference type="AlphaFoldDB" id="A0A1B0ZJF5"/>
<evidence type="ECO:0000256" key="1">
    <source>
        <dbReference type="ARBA" id="ARBA00010396"/>
    </source>
</evidence>
<dbReference type="EMBL" id="CP012117">
    <property type="protein sequence ID" value="ANP28165.1"/>
    <property type="molecule type" value="Genomic_DNA"/>
</dbReference>
<keyword evidence="3 6" id="KW-0489">Methyltransferase</keyword>
<dbReference type="Gene3D" id="1.10.150.170">
    <property type="entry name" value="Putative methyltransferase TM0872, insert domain"/>
    <property type="match status" value="1"/>
</dbReference>
<evidence type="ECO:0000256" key="2">
    <source>
        <dbReference type="ARBA" id="ARBA00022552"/>
    </source>
</evidence>
<dbReference type="Pfam" id="PF01795">
    <property type="entry name" value="Methyltransf_5"/>
    <property type="match status" value="1"/>
</dbReference>
<reference evidence="8 9" key="1">
    <citation type="submission" date="2015-06" db="EMBL/GenBank/DDBJ databases">
        <title>Investigation of pathophysiology for high-risk pregnancy and development of treatment modality based on it.</title>
        <authorList>
            <person name="Kim B.-C."/>
            <person name="Lim S."/>
        </authorList>
    </citation>
    <scope>NUCLEOTIDE SEQUENCE [LARGE SCALE GENOMIC DNA]</scope>
    <source>
        <strain evidence="8 9">AD1-86</strain>
    </source>
</reference>
<protein>
    <recommendedName>
        <fullName evidence="6">Ribosomal RNA small subunit methyltransferase H</fullName>
        <ecNumber evidence="6">2.1.1.199</ecNumber>
    </recommendedName>
    <alternativeName>
        <fullName evidence="6">16S rRNA m(4)C1402 methyltransferase</fullName>
    </alternativeName>
    <alternativeName>
        <fullName evidence="6">rRNA (cytosine-N(4)-)-methyltransferase RsmH</fullName>
    </alternativeName>
</protein>
<proteinExistence type="inferred from homology"/>
<dbReference type="NCBIfam" id="TIGR00006">
    <property type="entry name" value="16S rRNA (cytosine(1402)-N(4))-methyltransferase RsmH"/>
    <property type="match status" value="1"/>
</dbReference>
<name>A0A1B0ZJF5_9MICO</name>
<dbReference type="PIRSF" id="PIRSF004486">
    <property type="entry name" value="MraW"/>
    <property type="match status" value="1"/>
</dbReference>
<dbReference type="SUPFAM" id="SSF81799">
    <property type="entry name" value="Putative methyltransferase TM0872, insert domain"/>
    <property type="match status" value="1"/>
</dbReference>
<feature type="binding site" evidence="6">
    <location>
        <position position="107"/>
    </location>
    <ligand>
        <name>S-adenosyl-L-methionine</name>
        <dbReference type="ChEBI" id="CHEBI:59789"/>
    </ligand>
</feature>
<dbReference type="HAMAP" id="MF_01007">
    <property type="entry name" value="16SrRNA_methyltr_H"/>
    <property type="match status" value="1"/>
</dbReference>
<keyword evidence="5 6" id="KW-0949">S-adenosyl-L-methionine</keyword>
<feature type="binding site" evidence="6">
    <location>
        <begin position="38"/>
        <end position="40"/>
    </location>
    <ligand>
        <name>S-adenosyl-L-methionine</name>
        <dbReference type="ChEBI" id="CHEBI:59789"/>
    </ligand>
</feature>
<dbReference type="STRING" id="1630135.DAD186_16150"/>
<dbReference type="GO" id="GO:0070475">
    <property type="term" value="P:rRNA base methylation"/>
    <property type="evidence" value="ECO:0007669"/>
    <property type="project" value="UniProtKB-UniRule"/>
</dbReference>
<accession>A0A1B0ZJF5</accession>
<organism evidence="8 9">
    <name type="scientific">Dermabacter vaginalis</name>
    <dbReference type="NCBI Taxonomy" id="1630135"/>
    <lineage>
        <taxon>Bacteria</taxon>
        <taxon>Bacillati</taxon>
        <taxon>Actinomycetota</taxon>
        <taxon>Actinomycetes</taxon>
        <taxon>Micrococcales</taxon>
        <taxon>Dermabacteraceae</taxon>
        <taxon>Dermabacter</taxon>
    </lineage>
</organism>
<dbReference type="RefSeq" id="WP_065248204.1">
    <property type="nucleotide sequence ID" value="NZ_CP012117.1"/>
</dbReference>
<evidence type="ECO:0000256" key="4">
    <source>
        <dbReference type="ARBA" id="ARBA00022679"/>
    </source>
</evidence>
<dbReference type="PANTHER" id="PTHR11265">
    <property type="entry name" value="S-ADENOSYL-METHYLTRANSFERASE MRAW"/>
    <property type="match status" value="1"/>
</dbReference>
<dbReference type="GO" id="GO:0005737">
    <property type="term" value="C:cytoplasm"/>
    <property type="evidence" value="ECO:0007669"/>
    <property type="project" value="UniProtKB-SubCell"/>
</dbReference>
<dbReference type="PATRIC" id="fig|1630135.4.peg.1616"/>
<dbReference type="InterPro" id="IPR029063">
    <property type="entry name" value="SAM-dependent_MTases_sf"/>
</dbReference>
<dbReference type="Gene3D" id="3.40.50.150">
    <property type="entry name" value="Vaccinia Virus protein VP39"/>
    <property type="match status" value="1"/>
</dbReference>
<evidence type="ECO:0000313" key="9">
    <source>
        <dbReference type="Proteomes" id="UP000092596"/>
    </source>
</evidence>
<dbReference type="InterPro" id="IPR023397">
    <property type="entry name" value="SAM-dep_MeTrfase_MraW_recog"/>
</dbReference>
<keyword evidence="4 6" id="KW-0808">Transferase</keyword>
<comment type="similarity">
    <text evidence="1 6">Belongs to the methyltransferase superfamily. RsmH family.</text>
</comment>
<dbReference type="KEGG" id="dva:DAD186_16150"/>
<keyword evidence="6" id="KW-0963">Cytoplasm</keyword>
<feature type="binding site" evidence="6">
    <location>
        <position position="114"/>
    </location>
    <ligand>
        <name>S-adenosyl-L-methionine</name>
        <dbReference type="ChEBI" id="CHEBI:59789"/>
    </ligand>
</feature>
<comment type="catalytic activity">
    <reaction evidence="6">
        <text>cytidine(1402) in 16S rRNA + S-adenosyl-L-methionine = N(4)-methylcytidine(1402) in 16S rRNA + S-adenosyl-L-homocysteine + H(+)</text>
        <dbReference type="Rhea" id="RHEA:42928"/>
        <dbReference type="Rhea" id="RHEA-COMP:10286"/>
        <dbReference type="Rhea" id="RHEA-COMP:10287"/>
        <dbReference type="ChEBI" id="CHEBI:15378"/>
        <dbReference type="ChEBI" id="CHEBI:57856"/>
        <dbReference type="ChEBI" id="CHEBI:59789"/>
        <dbReference type="ChEBI" id="CHEBI:74506"/>
        <dbReference type="ChEBI" id="CHEBI:82748"/>
        <dbReference type="EC" id="2.1.1.199"/>
    </reaction>
</comment>
<evidence type="ECO:0000256" key="5">
    <source>
        <dbReference type="ARBA" id="ARBA00022691"/>
    </source>
</evidence>
<dbReference type="PANTHER" id="PTHR11265:SF0">
    <property type="entry name" value="12S RRNA N4-METHYLCYTIDINE METHYLTRANSFERASE"/>
    <property type="match status" value="1"/>
</dbReference>
<evidence type="ECO:0000256" key="7">
    <source>
        <dbReference type="SAM" id="MobiDB-lite"/>
    </source>
</evidence>
<comment type="subcellular location">
    <subcellularLocation>
        <location evidence="6">Cytoplasm</location>
    </subcellularLocation>
</comment>
<dbReference type="InterPro" id="IPR002903">
    <property type="entry name" value="RsmH"/>
</dbReference>